<evidence type="ECO:0000256" key="12">
    <source>
        <dbReference type="SAM" id="Phobius"/>
    </source>
</evidence>
<dbReference type="AlphaFoldDB" id="W1YPW9"/>
<dbReference type="InterPro" id="IPR002146">
    <property type="entry name" value="ATP_synth_b/b'su_bac/chlpt"/>
</dbReference>
<evidence type="ECO:0000313" key="13">
    <source>
        <dbReference type="EMBL" id="ETJ44351.1"/>
    </source>
</evidence>
<keyword evidence="7 12" id="KW-1133">Transmembrane helix</keyword>
<evidence type="ECO:0000256" key="6">
    <source>
        <dbReference type="ARBA" id="ARBA00022781"/>
    </source>
</evidence>
<comment type="subcellular location">
    <subcellularLocation>
        <location evidence="1">Membrane</location>
        <topology evidence="1">Single-pass membrane protein</topology>
    </subcellularLocation>
</comment>
<keyword evidence="9 12" id="KW-0472">Membrane</keyword>
<evidence type="ECO:0000256" key="11">
    <source>
        <dbReference type="SAM" id="Coils"/>
    </source>
</evidence>
<dbReference type="PANTHER" id="PTHR33445">
    <property type="entry name" value="ATP SYNTHASE SUBUNIT B', CHLOROPLASTIC"/>
    <property type="match status" value="1"/>
</dbReference>
<dbReference type="GO" id="GO:0015986">
    <property type="term" value="P:proton motive force-driven ATP synthesis"/>
    <property type="evidence" value="ECO:0007669"/>
    <property type="project" value="InterPro"/>
</dbReference>
<sequence>LGTILAQMLNFFILVWLLARFAYNPLLAMMTERKERIAKDLEAAEKARVEAEGFKADYATQIAKARQEAQQIVEK</sequence>
<comment type="similarity">
    <text evidence="2">Belongs to the ATPase B chain family.</text>
</comment>
<proteinExistence type="inferred from homology"/>
<keyword evidence="5 12" id="KW-0812">Transmembrane</keyword>
<dbReference type="GO" id="GO:0046961">
    <property type="term" value="F:proton-transporting ATPase activity, rotational mechanism"/>
    <property type="evidence" value="ECO:0007669"/>
    <property type="project" value="TreeGrafter"/>
</dbReference>
<accession>W1YPW9</accession>
<evidence type="ECO:0000256" key="1">
    <source>
        <dbReference type="ARBA" id="ARBA00004167"/>
    </source>
</evidence>
<keyword evidence="4" id="KW-0138">CF(0)</keyword>
<comment type="function">
    <text evidence="10">F(1)F(0) ATP synthase produces ATP from ADP in the presence of a proton or sodium gradient. F-type ATPases consist of two structural domains, F(1) containing the extramembraneous catalytic core and F(0) containing the membrane proton channel, linked together by a central stalk and a peripheral stalk. During catalysis, ATP synthesis in the catalytic domain of F(1) is coupled via a rotary mechanism of the central stalk subunits to proton translocation.</text>
</comment>
<reference evidence="13" key="1">
    <citation type="submission" date="2013-12" db="EMBL/GenBank/DDBJ databases">
        <title>A Varibaculum cambriense genome reconstructed from a premature infant gut community with otherwise low bacterial novelty that shifts toward anaerobic metabolism during the third week of life.</title>
        <authorList>
            <person name="Brown C.T."/>
            <person name="Sharon I."/>
            <person name="Thomas B.C."/>
            <person name="Castelle C.J."/>
            <person name="Morowitz M.J."/>
            <person name="Banfield J.F."/>
        </authorList>
    </citation>
    <scope>NUCLEOTIDE SEQUENCE</scope>
</reference>
<keyword evidence="3" id="KW-0813">Transport</keyword>
<evidence type="ECO:0000256" key="10">
    <source>
        <dbReference type="ARBA" id="ARBA00025198"/>
    </source>
</evidence>
<feature type="coiled-coil region" evidence="11">
    <location>
        <begin position="27"/>
        <end position="75"/>
    </location>
</feature>
<name>W1YPW9_9ZZZZ</name>
<evidence type="ECO:0000256" key="2">
    <source>
        <dbReference type="ARBA" id="ARBA00005513"/>
    </source>
</evidence>
<dbReference type="Pfam" id="PF00430">
    <property type="entry name" value="ATP-synt_B"/>
    <property type="match status" value="1"/>
</dbReference>
<dbReference type="PANTHER" id="PTHR33445:SF2">
    <property type="entry name" value="ATP SYNTHASE SUBUNIT B', CHLOROPLASTIC"/>
    <property type="match status" value="1"/>
</dbReference>
<organism evidence="13">
    <name type="scientific">human gut metagenome</name>
    <dbReference type="NCBI Taxonomy" id="408170"/>
    <lineage>
        <taxon>unclassified sequences</taxon>
        <taxon>metagenomes</taxon>
        <taxon>organismal metagenomes</taxon>
    </lineage>
</organism>
<keyword evidence="6" id="KW-0375">Hydrogen ion transport</keyword>
<protein>
    <submittedName>
        <fullName evidence="13">ATP synthase subunit b</fullName>
    </submittedName>
</protein>
<evidence type="ECO:0000256" key="9">
    <source>
        <dbReference type="ARBA" id="ARBA00023136"/>
    </source>
</evidence>
<dbReference type="CDD" id="cd06503">
    <property type="entry name" value="ATP-synt_Fo_b"/>
    <property type="match status" value="1"/>
</dbReference>
<evidence type="ECO:0000256" key="3">
    <source>
        <dbReference type="ARBA" id="ARBA00022448"/>
    </source>
</evidence>
<keyword evidence="8" id="KW-0406">Ion transport</keyword>
<feature type="transmembrane region" description="Helical" evidence="12">
    <location>
        <begin position="6"/>
        <end position="23"/>
    </location>
</feature>
<evidence type="ECO:0000256" key="8">
    <source>
        <dbReference type="ARBA" id="ARBA00023065"/>
    </source>
</evidence>
<evidence type="ECO:0000256" key="4">
    <source>
        <dbReference type="ARBA" id="ARBA00022547"/>
    </source>
</evidence>
<dbReference type="Gene3D" id="6.10.250.1580">
    <property type="match status" value="1"/>
</dbReference>
<feature type="non-terminal residue" evidence="13">
    <location>
        <position position="75"/>
    </location>
</feature>
<evidence type="ECO:0000256" key="5">
    <source>
        <dbReference type="ARBA" id="ARBA00022692"/>
    </source>
</evidence>
<feature type="non-terminal residue" evidence="13">
    <location>
        <position position="1"/>
    </location>
</feature>
<dbReference type="GO" id="GO:0045259">
    <property type="term" value="C:proton-transporting ATP synthase complex"/>
    <property type="evidence" value="ECO:0007669"/>
    <property type="project" value="UniProtKB-KW"/>
</dbReference>
<gene>
    <name evidence="13" type="ORF">Q604_UNBC01631G0001</name>
</gene>
<evidence type="ECO:0000256" key="7">
    <source>
        <dbReference type="ARBA" id="ARBA00022989"/>
    </source>
</evidence>
<comment type="caution">
    <text evidence="13">The sequence shown here is derived from an EMBL/GenBank/DDBJ whole genome shotgun (WGS) entry which is preliminary data.</text>
</comment>
<dbReference type="InterPro" id="IPR050059">
    <property type="entry name" value="ATP_synthase_B_chain"/>
</dbReference>
<keyword evidence="11" id="KW-0175">Coiled coil</keyword>
<dbReference type="EMBL" id="AZMM01001631">
    <property type="protein sequence ID" value="ETJ44351.1"/>
    <property type="molecule type" value="Genomic_DNA"/>
</dbReference>